<dbReference type="InterPro" id="IPR011754">
    <property type="entry name" value="Mxa_paralog_2268"/>
</dbReference>
<evidence type="ECO:0000313" key="3">
    <source>
        <dbReference type="Proteomes" id="UP001291309"/>
    </source>
</evidence>
<reference evidence="2 3" key="1">
    <citation type="submission" date="2023-12" db="EMBL/GenBank/DDBJ databases">
        <title>the genome sequence of Hyalangium sp. s54d21.</title>
        <authorList>
            <person name="Zhang X."/>
        </authorList>
    </citation>
    <scope>NUCLEOTIDE SEQUENCE [LARGE SCALE GENOMIC DNA]</scope>
    <source>
        <strain evidence="3">s54d21</strain>
    </source>
</reference>
<dbReference type="Proteomes" id="UP001291309">
    <property type="component" value="Unassembled WGS sequence"/>
</dbReference>
<accession>A0ABU5HBB4</accession>
<proteinExistence type="predicted"/>
<evidence type="ECO:0000256" key="1">
    <source>
        <dbReference type="SAM" id="MobiDB-lite"/>
    </source>
</evidence>
<comment type="caution">
    <text evidence="2">The sequence shown here is derived from an EMBL/GenBank/DDBJ whole genome shotgun (WGS) entry which is preliminary data.</text>
</comment>
<dbReference type="NCBIfam" id="TIGR02268">
    <property type="entry name" value="Myxococcus xanthus paralogous family TIGR02268"/>
    <property type="match status" value="1"/>
</dbReference>
<evidence type="ECO:0000313" key="2">
    <source>
        <dbReference type="EMBL" id="MDY7230621.1"/>
    </source>
</evidence>
<sequence length="307" mass="33249">MPLRARRTCYRSPNSGGHPPLSQPARLALVLAVLWGAAARGELPLSSRAKRERPVAVVGKPDEPPPEIHVAADSPTVLLFPADIQPKTLTVDESRIRVLDTGKRSIIVQAAADYRADERHEIAVFFADGQAPARAAFVLVMGPVYVDSRIDVQRPELPTSPCPAEVQRADPWPEDFVLRGYVNRRGVLTAVVPKVTGSAQGFSSEQGVSYRGNGWAIVAVRIRNVRSPWTPREVVLKSKAGETLRARLVTDEQGPVATGDFVRVLAVLDTEPPSVGLVVTLEVLSDEGLSFVIPRVTLPSLAMEGKQ</sequence>
<gene>
    <name evidence="2" type="ORF">SYV04_29770</name>
</gene>
<dbReference type="RefSeq" id="WP_321549347.1">
    <property type="nucleotide sequence ID" value="NZ_JAXIVS010000012.1"/>
</dbReference>
<name>A0ABU5HBB4_9BACT</name>
<protein>
    <submittedName>
        <fullName evidence="2">DUF2381 family protein</fullName>
    </submittedName>
</protein>
<dbReference type="EMBL" id="JAXIVS010000012">
    <property type="protein sequence ID" value="MDY7230621.1"/>
    <property type="molecule type" value="Genomic_DNA"/>
</dbReference>
<keyword evidence="3" id="KW-1185">Reference proteome</keyword>
<dbReference type="Pfam" id="PF09544">
    <property type="entry name" value="DUF2381"/>
    <property type="match status" value="1"/>
</dbReference>
<organism evidence="2 3">
    <name type="scientific">Hyalangium rubrum</name>
    <dbReference type="NCBI Taxonomy" id="3103134"/>
    <lineage>
        <taxon>Bacteria</taxon>
        <taxon>Pseudomonadati</taxon>
        <taxon>Myxococcota</taxon>
        <taxon>Myxococcia</taxon>
        <taxon>Myxococcales</taxon>
        <taxon>Cystobacterineae</taxon>
        <taxon>Archangiaceae</taxon>
        <taxon>Hyalangium</taxon>
    </lineage>
</organism>
<feature type="region of interest" description="Disordered" evidence="1">
    <location>
        <begin position="1"/>
        <end position="21"/>
    </location>
</feature>